<comment type="caution">
    <text evidence="2">The sequence shown here is derived from an EMBL/GenBank/DDBJ whole genome shotgun (WGS) entry which is preliminary data.</text>
</comment>
<feature type="chain" id="PRO_5019371680" evidence="1">
    <location>
        <begin position="31"/>
        <end position="271"/>
    </location>
</feature>
<gene>
    <name evidence="2" type="ORF">EJC49_12145</name>
</gene>
<dbReference type="Proteomes" id="UP000278398">
    <property type="component" value="Unassembled WGS sequence"/>
</dbReference>
<evidence type="ECO:0000313" key="3">
    <source>
        <dbReference type="Proteomes" id="UP000278398"/>
    </source>
</evidence>
<evidence type="ECO:0000256" key="1">
    <source>
        <dbReference type="SAM" id="SignalP"/>
    </source>
</evidence>
<name>A0A429YXH3_9HYPH</name>
<keyword evidence="3" id="KW-1185">Reference proteome</keyword>
<dbReference type="InterPro" id="IPR021457">
    <property type="entry name" value="DUF3108"/>
</dbReference>
<organism evidence="2 3">
    <name type="scientific">Aquibium carbonis</name>
    <dbReference type="NCBI Taxonomy" id="2495581"/>
    <lineage>
        <taxon>Bacteria</taxon>
        <taxon>Pseudomonadati</taxon>
        <taxon>Pseudomonadota</taxon>
        <taxon>Alphaproteobacteria</taxon>
        <taxon>Hyphomicrobiales</taxon>
        <taxon>Phyllobacteriaceae</taxon>
        <taxon>Aquibium</taxon>
    </lineage>
</organism>
<feature type="signal peptide" evidence="1">
    <location>
        <begin position="1"/>
        <end position="30"/>
    </location>
</feature>
<proteinExistence type="predicted"/>
<evidence type="ECO:0000313" key="2">
    <source>
        <dbReference type="EMBL" id="RST86166.1"/>
    </source>
</evidence>
<dbReference type="Pfam" id="PF11306">
    <property type="entry name" value="DUF3108"/>
    <property type="match status" value="1"/>
</dbReference>
<reference evidence="2 3" key="1">
    <citation type="submission" date="2018-12" db="EMBL/GenBank/DDBJ databases">
        <title>Mesorhizobium carbonis sp. nov., isolated from coal mine water.</title>
        <authorList>
            <person name="Xin W."/>
            <person name="Xu Z."/>
            <person name="Xiang F."/>
            <person name="Zhang J."/>
            <person name="Xi L."/>
            <person name="Liu J."/>
        </authorList>
    </citation>
    <scope>NUCLEOTIDE SEQUENCE [LARGE SCALE GENOMIC DNA]</scope>
    <source>
        <strain evidence="2 3">B2.3</strain>
    </source>
</reference>
<sequence>MWPLPEHTRLRHAVAVLAVASAAVPGPALASSADATSLRSEYATSLYGIVLARSTFKSRIDRNGFNISGELTSSGVAKIFDDTRARASANGRFEADTPSPRSYSVDYTAGKKKKKTTIAFADGSVSSAKNSPPVRTNRPDWIRVEKEHLAGVVDPISAALVRANTPADVCNRTIRVFDGALRVDLQLSPAGFGTASVPGYKGDTVKCVVRVMPVSGYRKGNKSIDFIRKSKDISIAFAPVGNSGVYAPVEATVGTQVGTVKVQAVRFESLK</sequence>
<dbReference type="EMBL" id="RWKW01000041">
    <property type="protein sequence ID" value="RST86166.1"/>
    <property type="molecule type" value="Genomic_DNA"/>
</dbReference>
<dbReference type="OrthoDB" id="7630100at2"/>
<keyword evidence="1" id="KW-0732">Signal</keyword>
<accession>A0A429YXH3</accession>
<protein>
    <submittedName>
        <fullName evidence="2">DUF3108 domain-containing protein</fullName>
    </submittedName>
</protein>
<dbReference type="AlphaFoldDB" id="A0A429YXH3"/>